<sequence>MTETLHPPLTGLRVPPGWRVRNVQGRSLFATRATVTRPDGSEIDWSARRHRKGLAPAPLAQRPLRRFRDRARGASRSSWWMGGLFATGAFCFALGSLPLFFDHIRADVVAWVFFVGSVLFTSAAYLQFRECVAAPDTIDPAAPRRHGVHGLIGLRARSIGWYATAIQLVGTVFFNVSTFAATRADLDLDQQVHLIWVPDVWGSACFLIASALAYAEVSPHIWRRPRGDVGWNIAALNLLGSVAFGLAAVGARYLPTTGEPANIALVNLGTFAGALCFLIGAALLPIESAGARDASRR</sequence>
<keyword evidence="1" id="KW-0812">Transmembrane</keyword>
<protein>
    <recommendedName>
        <fullName evidence="4">YrhK domain-containing protein</fullName>
    </recommendedName>
</protein>
<keyword evidence="3" id="KW-1185">Reference proteome</keyword>
<gene>
    <name evidence="2" type="ORF">GCM10022200_17340</name>
</gene>
<evidence type="ECO:0000313" key="2">
    <source>
        <dbReference type="EMBL" id="GAA3634641.1"/>
    </source>
</evidence>
<evidence type="ECO:0008006" key="4">
    <source>
        <dbReference type="Google" id="ProtNLM"/>
    </source>
</evidence>
<dbReference type="EMBL" id="BAAAYU010000005">
    <property type="protein sequence ID" value="GAA3634641.1"/>
    <property type="molecule type" value="Genomic_DNA"/>
</dbReference>
<evidence type="ECO:0000313" key="3">
    <source>
        <dbReference type="Proteomes" id="UP001501697"/>
    </source>
</evidence>
<feature type="transmembrane region" description="Helical" evidence="1">
    <location>
        <begin position="108"/>
        <end position="126"/>
    </location>
</feature>
<accession>A0ABP7AL48</accession>
<keyword evidence="1" id="KW-0472">Membrane</keyword>
<dbReference type="Proteomes" id="UP001501697">
    <property type="component" value="Unassembled WGS sequence"/>
</dbReference>
<feature type="transmembrane region" description="Helical" evidence="1">
    <location>
        <begin position="78"/>
        <end position="101"/>
    </location>
</feature>
<feature type="transmembrane region" description="Helical" evidence="1">
    <location>
        <begin position="159"/>
        <end position="180"/>
    </location>
</feature>
<feature type="transmembrane region" description="Helical" evidence="1">
    <location>
        <begin position="229"/>
        <end position="251"/>
    </location>
</feature>
<feature type="transmembrane region" description="Helical" evidence="1">
    <location>
        <begin position="200"/>
        <end position="217"/>
    </location>
</feature>
<organism evidence="2 3">
    <name type="scientific">Microbacterium awajiense</name>
    <dbReference type="NCBI Taxonomy" id="415214"/>
    <lineage>
        <taxon>Bacteria</taxon>
        <taxon>Bacillati</taxon>
        <taxon>Actinomycetota</taxon>
        <taxon>Actinomycetes</taxon>
        <taxon>Micrococcales</taxon>
        <taxon>Microbacteriaceae</taxon>
        <taxon>Microbacterium</taxon>
    </lineage>
</organism>
<keyword evidence="1" id="KW-1133">Transmembrane helix</keyword>
<comment type="caution">
    <text evidence="2">The sequence shown here is derived from an EMBL/GenBank/DDBJ whole genome shotgun (WGS) entry which is preliminary data.</text>
</comment>
<feature type="transmembrane region" description="Helical" evidence="1">
    <location>
        <begin position="263"/>
        <end position="286"/>
    </location>
</feature>
<evidence type="ECO:0000256" key="1">
    <source>
        <dbReference type="SAM" id="Phobius"/>
    </source>
</evidence>
<proteinExistence type="predicted"/>
<reference evidence="3" key="1">
    <citation type="journal article" date="2019" name="Int. J. Syst. Evol. Microbiol.">
        <title>The Global Catalogue of Microorganisms (GCM) 10K type strain sequencing project: providing services to taxonomists for standard genome sequencing and annotation.</title>
        <authorList>
            <consortium name="The Broad Institute Genomics Platform"/>
            <consortium name="The Broad Institute Genome Sequencing Center for Infectious Disease"/>
            <person name="Wu L."/>
            <person name="Ma J."/>
        </authorList>
    </citation>
    <scope>NUCLEOTIDE SEQUENCE [LARGE SCALE GENOMIC DNA]</scope>
    <source>
        <strain evidence="3">JCM 16544</strain>
    </source>
</reference>
<name>A0ABP7AL48_9MICO</name>